<evidence type="ECO:0000256" key="1">
    <source>
        <dbReference type="SAM" id="Phobius"/>
    </source>
</evidence>
<dbReference type="EMBL" id="CP100355">
    <property type="protein sequence ID" value="UTF53884.1"/>
    <property type="molecule type" value="Genomic_DNA"/>
</dbReference>
<accession>A0A9E7NBC6</accession>
<reference evidence="2" key="1">
    <citation type="submission" date="2022-06" db="EMBL/GenBank/DDBJ databases">
        <title>Diverse halophilic archaea isolated from saline environments.</title>
        <authorList>
            <person name="Cui H.-L."/>
        </authorList>
    </citation>
    <scope>NUCLEOTIDE SEQUENCE</scope>
    <source>
        <strain evidence="2">WLHS1</strain>
    </source>
</reference>
<evidence type="ECO:0000313" key="3">
    <source>
        <dbReference type="Proteomes" id="UP001056855"/>
    </source>
</evidence>
<feature type="transmembrane region" description="Helical" evidence="1">
    <location>
        <begin position="20"/>
        <end position="41"/>
    </location>
</feature>
<evidence type="ECO:0000313" key="2">
    <source>
        <dbReference type="EMBL" id="UTF53884.1"/>
    </source>
</evidence>
<keyword evidence="1" id="KW-1133">Transmembrane helix</keyword>
<protein>
    <submittedName>
        <fullName evidence="2">Uncharacterized protein</fullName>
    </submittedName>
</protein>
<name>A0A9E7NBC6_9EURY</name>
<organism evidence="2 3">
    <name type="scientific">Natronosalvus rutilus</name>
    <dbReference type="NCBI Taxonomy" id="2953753"/>
    <lineage>
        <taxon>Archaea</taxon>
        <taxon>Methanobacteriati</taxon>
        <taxon>Methanobacteriota</taxon>
        <taxon>Stenosarchaea group</taxon>
        <taxon>Halobacteria</taxon>
        <taxon>Halobacteriales</taxon>
        <taxon>Natrialbaceae</taxon>
        <taxon>Natronosalvus</taxon>
    </lineage>
</organism>
<proteinExistence type="predicted"/>
<dbReference type="GeneID" id="73288571"/>
<feature type="transmembrane region" description="Helical" evidence="1">
    <location>
        <begin position="53"/>
        <end position="75"/>
    </location>
</feature>
<dbReference type="KEGG" id="sawl:NGM29_00955"/>
<dbReference type="AlphaFoldDB" id="A0A9E7NBC6"/>
<dbReference type="Proteomes" id="UP001056855">
    <property type="component" value="Chromosome"/>
</dbReference>
<keyword evidence="1" id="KW-0472">Membrane</keyword>
<keyword evidence="3" id="KW-1185">Reference proteome</keyword>
<keyword evidence="1" id="KW-0812">Transmembrane</keyword>
<gene>
    <name evidence="2" type="ORF">NGM29_00955</name>
</gene>
<dbReference type="RefSeq" id="WP_254158401.1">
    <property type="nucleotide sequence ID" value="NZ_CP100355.1"/>
</dbReference>
<sequence>MRGIAGIGARFRAHPVATAIELGSFLTCFLLLLTTVAAVASGPPTGTVTGDRLWLVVIAAGGFFVLFWTLVVPLYERLL</sequence>